<reference evidence="3" key="1">
    <citation type="journal article" date="2012" name="Nat. Biotechnol.">
        <title>Reference genome sequence of the model plant Setaria.</title>
        <authorList>
            <person name="Bennetzen J.L."/>
            <person name="Schmutz J."/>
            <person name="Wang H."/>
            <person name="Percifield R."/>
            <person name="Hawkins J."/>
            <person name="Pontaroli A.C."/>
            <person name="Estep M."/>
            <person name="Feng L."/>
            <person name="Vaughn J.N."/>
            <person name="Grimwood J."/>
            <person name="Jenkins J."/>
            <person name="Barry K."/>
            <person name="Lindquist E."/>
            <person name="Hellsten U."/>
            <person name="Deshpande S."/>
            <person name="Wang X."/>
            <person name="Wu X."/>
            <person name="Mitros T."/>
            <person name="Triplett J."/>
            <person name="Yang X."/>
            <person name="Ye C.Y."/>
            <person name="Mauro-Herrera M."/>
            <person name="Wang L."/>
            <person name="Li P."/>
            <person name="Sharma M."/>
            <person name="Sharma R."/>
            <person name="Ronald P.C."/>
            <person name="Panaud O."/>
            <person name="Kellogg E.A."/>
            <person name="Brutnell T.P."/>
            <person name="Doust A.N."/>
            <person name="Tuskan G.A."/>
            <person name="Rokhsar D."/>
            <person name="Devos K.M."/>
        </authorList>
    </citation>
    <scope>NUCLEOTIDE SEQUENCE [LARGE SCALE GENOMIC DNA]</scope>
    <source>
        <strain evidence="3">cv. Yugu1</strain>
    </source>
</reference>
<evidence type="ECO:0000313" key="3">
    <source>
        <dbReference type="Proteomes" id="UP000004995"/>
    </source>
</evidence>
<accession>K3Z0U9</accession>
<feature type="region of interest" description="Disordered" evidence="1">
    <location>
        <begin position="1"/>
        <end position="38"/>
    </location>
</feature>
<feature type="compositionally biased region" description="Pro residues" evidence="1">
    <location>
        <begin position="20"/>
        <end position="30"/>
    </location>
</feature>
<proteinExistence type="predicted"/>
<reference evidence="2" key="2">
    <citation type="submission" date="2018-08" db="UniProtKB">
        <authorList>
            <consortium name="EnsemblPlants"/>
        </authorList>
    </citation>
    <scope>IDENTIFICATION</scope>
    <source>
        <strain evidence="2">Yugu1</strain>
    </source>
</reference>
<sequence length="130" mass="14059">MRSRGAEDNGGGGAAGRPAGRPPRSPPHPVSHPQLSESFTASMFSRSGSIDVSRKSVVRIPLQGTCFTFHSTRNRSGGERLKSAEMRSGLVAREDSTVNVLIVYKHFQQNCKANSCEVISVLSKLPPFTF</sequence>
<keyword evidence="3" id="KW-1185">Reference proteome</keyword>
<dbReference type="Gramene" id="KQL28674">
    <property type="protein sequence ID" value="KQL28674"/>
    <property type="gene ID" value="SETIT_020166mg"/>
</dbReference>
<dbReference type="AlphaFoldDB" id="K3Z0U9"/>
<evidence type="ECO:0000313" key="2">
    <source>
        <dbReference type="EnsemblPlants" id="KQL28674"/>
    </source>
</evidence>
<dbReference type="EnsemblPlants" id="KQL28674">
    <property type="protein sequence ID" value="KQL28674"/>
    <property type="gene ID" value="SETIT_020166mg"/>
</dbReference>
<dbReference type="EMBL" id="AGNK02000114">
    <property type="status" value="NOT_ANNOTATED_CDS"/>
    <property type="molecule type" value="Genomic_DNA"/>
</dbReference>
<protein>
    <submittedName>
        <fullName evidence="2">Uncharacterized protein</fullName>
    </submittedName>
</protein>
<dbReference type="Proteomes" id="UP000004995">
    <property type="component" value="Unassembled WGS sequence"/>
</dbReference>
<organism evidence="2 3">
    <name type="scientific">Setaria italica</name>
    <name type="common">Foxtail millet</name>
    <name type="synonym">Panicum italicum</name>
    <dbReference type="NCBI Taxonomy" id="4555"/>
    <lineage>
        <taxon>Eukaryota</taxon>
        <taxon>Viridiplantae</taxon>
        <taxon>Streptophyta</taxon>
        <taxon>Embryophyta</taxon>
        <taxon>Tracheophyta</taxon>
        <taxon>Spermatophyta</taxon>
        <taxon>Magnoliopsida</taxon>
        <taxon>Liliopsida</taxon>
        <taxon>Poales</taxon>
        <taxon>Poaceae</taxon>
        <taxon>PACMAD clade</taxon>
        <taxon>Panicoideae</taxon>
        <taxon>Panicodae</taxon>
        <taxon>Paniceae</taxon>
        <taxon>Cenchrinae</taxon>
        <taxon>Setaria</taxon>
    </lineage>
</organism>
<dbReference type="HOGENOM" id="CLU_1941729_0_0_1"/>
<dbReference type="InParanoid" id="K3Z0U9"/>
<evidence type="ECO:0000256" key="1">
    <source>
        <dbReference type="SAM" id="MobiDB-lite"/>
    </source>
</evidence>
<name>K3Z0U9_SETIT</name>